<proteinExistence type="predicted"/>
<gene>
    <name evidence="1" type="ORF">ADM90_20685</name>
</gene>
<organism evidence="1 2">
    <name type="scientific">Lysinibacillus macroides</name>
    <dbReference type="NCBI Taxonomy" id="33935"/>
    <lineage>
        <taxon>Bacteria</taxon>
        <taxon>Bacillati</taxon>
        <taxon>Bacillota</taxon>
        <taxon>Bacilli</taxon>
        <taxon>Bacillales</taxon>
        <taxon>Bacillaceae</taxon>
        <taxon>Lysinibacillus</taxon>
    </lineage>
</organism>
<reference evidence="1 2" key="1">
    <citation type="submission" date="2015-07" db="EMBL/GenBank/DDBJ databases">
        <title>Genome sequencing project for genomic taxonomy and phylogenomics of Bacillus-like bacteria.</title>
        <authorList>
            <person name="Liu B."/>
            <person name="Wang J."/>
            <person name="Zhu Y."/>
            <person name="Liu G."/>
            <person name="Chen Q."/>
            <person name="Chen Z."/>
            <person name="Che J."/>
            <person name="Ge C."/>
            <person name="Shi H."/>
            <person name="Pan Z."/>
            <person name="Liu X."/>
        </authorList>
    </citation>
    <scope>NUCLEOTIDE SEQUENCE [LARGE SCALE GENOMIC DNA]</scope>
    <source>
        <strain evidence="1 2">DSM 54</strain>
    </source>
</reference>
<dbReference type="STRING" id="33935.ADM90_20685"/>
<dbReference type="RefSeq" id="WP_053996770.1">
    <property type="nucleotide sequence ID" value="NZ_CP065643.1"/>
</dbReference>
<accession>A0A0M9DF85</accession>
<evidence type="ECO:0000313" key="1">
    <source>
        <dbReference type="EMBL" id="KOY80268.1"/>
    </source>
</evidence>
<dbReference type="Proteomes" id="UP000037977">
    <property type="component" value="Unassembled WGS sequence"/>
</dbReference>
<keyword evidence="2" id="KW-1185">Reference proteome</keyword>
<sequence>MKKFRLSEDLNVGFVDGVIDGYKDYLRVRKEAAKNLKIHGAYAWVKGNHIDHHVAVQCEKLGIVSKLSKAGITWQYLQFQNEAEKALFLVKNARYFDPNAVDKGVDANGRPRTKKATYMENLVYINEDVNFPEEVDSANHRKSIQLELIEDPQKMLISKEEADEVVKQFEKFYIITYEIDEEFLIHSIMLWMPNPVNNKAYLVEDLSMLINTKPSHIIEMEEETKAILQSSMDAEYDASSYDIALTEDEIDETTRES</sequence>
<dbReference type="OrthoDB" id="2893237at2"/>
<evidence type="ECO:0000313" key="2">
    <source>
        <dbReference type="Proteomes" id="UP000037977"/>
    </source>
</evidence>
<dbReference type="AlphaFoldDB" id="A0A0M9DF85"/>
<dbReference type="PATRIC" id="fig|33935.3.peg.4376"/>
<name>A0A0M9DF85_9BACI</name>
<protein>
    <submittedName>
        <fullName evidence="1">Uncharacterized protein</fullName>
    </submittedName>
</protein>
<comment type="caution">
    <text evidence="1">The sequence shown here is derived from an EMBL/GenBank/DDBJ whole genome shotgun (WGS) entry which is preliminary data.</text>
</comment>
<dbReference type="EMBL" id="LGCI01000011">
    <property type="protein sequence ID" value="KOY80268.1"/>
    <property type="molecule type" value="Genomic_DNA"/>
</dbReference>